<organism evidence="3 4">
    <name type="scientific">Stenomitos frigidus ULC18</name>
    <dbReference type="NCBI Taxonomy" id="2107698"/>
    <lineage>
        <taxon>Bacteria</taxon>
        <taxon>Bacillati</taxon>
        <taxon>Cyanobacteriota</taxon>
        <taxon>Cyanophyceae</taxon>
        <taxon>Leptolyngbyales</taxon>
        <taxon>Leptolyngbyaceae</taxon>
        <taxon>Stenomitos</taxon>
    </lineage>
</organism>
<dbReference type="PANTHER" id="PTHR12147">
    <property type="entry name" value="METALLOPEPTIDASE M28 FAMILY MEMBER"/>
    <property type="match status" value="1"/>
</dbReference>
<reference evidence="4" key="1">
    <citation type="submission" date="2018-02" db="EMBL/GenBank/DDBJ databases">
        <authorList>
            <person name="Moore K."/>
            <person name="Momper L."/>
        </authorList>
    </citation>
    <scope>NUCLEOTIDE SEQUENCE [LARGE SCALE GENOMIC DNA]</scope>
    <source>
        <strain evidence="4">ULC18</strain>
    </source>
</reference>
<dbReference type="InterPro" id="IPR045175">
    <property type="entry name" value="M28_fam"/>
</dbReference>
<reference evidence="3 4" key="2">
    <citation type="submission" date="2018-03" db="EMBL/GenBank/DDBJ databases">
        <title>The ancient ancestry and fast evolution of plastids.</title>
        <authorList>
            <person name="Moore K.R."/>
            <person name="Magnabosco C."/>
            <person name="Momper L."/>
            <person name="Gold D.A."/>
            <person name="Bosak T."/>
            <person name="Fournier G.P."/>
        </authorList>
    </citation>
    <scope>NUCLEOTIDE SEQUENCE [LARGE SCALE GENOMIC DNA]</scope>
    <source>
        <strain evidence="3 4">ULC18</strain>
    </source>
</reference>
<comment type="caution">
    <text evidence="3">The sequence shown here is derived from an EMBL/GenBank/DDBJ whole genome shotgun (WGS) entry which is preliminary data.</text>
</comment>
<keyword evidence="4" id="KW-1185">Reference proteome</keyword>
<sequence>MKRWILGGLLAIALIIITSCHLSSSQPLPEPSPDTPSPIQAISPQAIPSIQPLPPIGATRLFQHIEALNFERYQTVDRDRARRYLVKTLTEFGWKPQLQAFDGGVNVFAQRPGSNPNAGAILVSAHYDTVNGSPGADDNSSAIATTLEIARLLGARPTYRPLWLAFFDREEAGLVGSLTFTSHPENLAKLEGVVNLEMMGYACHTAGCQKYPEGLPVNPIGDRGDFLGVVGDQEHLPLLNVFQVSASNPSGQSNLPAMITVPIPLKGLLTPAVLRSDHAPFWAKNIGAVMVGDTANFRNPHYHQPSDTPETLDRTFFTGAAQRVLNAVGILLDNRAAFTTTVN</sequence>
<dbReference type="Proteomes" id="UP000239576">
    <property type="component" value="Unassembled WGS sequence"/>
</dbReference>
<dbReference type="RefSeq" id="WP_106256832.1">
    <property type="nucleotide sequence ID" value="NZ_CAWNSW010000001.1"/>
</dbReference>
<evidence type="ECO:0000313" key="4">
    <source>
        <dbReference type="Proteomes" id="UP000239576"/>
    </source>
</evidence>
<dbReference type="AlphaFoldDB" id="A0A2T1E755"/>
<dbReference type="InterPro" id="IPR007484">
    <property type="entry name" value="Peptidase_M28"/>
</dbReference>
<evidence type="ECO:0000313" key="3">
    <source>
        <dbReference type="EMBL" id="PSB28504.1"/>
    </source>
</evidence>
<protein>
    <submittedName>
        <fullName evidence="3">Peptidase M28</fullName>
    </submittedName>
</protein>
<accession>A0A2T1E755</accession>
<dbReference type="EMBL" id="PVWK01000079">
    <property type="protein sequence ID" value="PSB28504.1"/>
    <property type="molecule type" value="Genomic_DNA"/>
</dbReference>
<dbReference type="Gene3D" id="3.40.630.10">
    <property type="entry name" value="Zn peptidases"/>
    <property type="match status" value="1"/>
</dbReference>
<dbReference type="SUPFAM" id="SSF53187">
    <property type="entry name" value="Zn-dependent exopeptidases"/>
    <property type="match status" value="1"/>
</dbReference>
<name>A0A2T1E755_9CYAN</name>
<evidence type="ECO:0000259" key="2">
    <source>
        <dbReference type="Pfam" id="PF04389"/>
    </source>
</evidence>
<keyword evidence="1" id="KW-0378">Hydrolase</keyword>
<dbReference type="OrthoDB" id="9762302at2"/>
<dbReference type="GO" id="GO:0006508">
    <property type="term" value="P:proteolysis"/>
    <property type="evidence" value="ECO:0007669"/>
    <property type="project" value="InterPro"/>
</dbReference>
<dbReference type="PROSITE" id="PS51257">
    <property type="entry name" value="PROKAR_LIPOPROTEIN"/>
    <property type="match status" value="1"/>
</dbReference>
<dbReference type="Pfam" id="PF04389">
    <property type="entry name" value="Peptidase_M28"/>
    <property type="match status" value="1"/>
</dbReference>
<proteinExistence type="predicted"/>
<dbReference type="PANTHER" id="PTHR12147:SF26">
    <property type="entry name" value="PEPTIDASE M28 DOMAIN-CONTAINING PROTEIN"/>
    <property type="match status" value="1"/>
</dbReference>
<evidence type="ECO:0000256" key="1">
    <source>
        <dbReference type="ARBA" id="ARBA00022801"/>
    </source>
</evidence>
<dbReference type="GO" id="GO:0008235">
    <property type="term" value="F:metalloexopeptidase activity"/>
    <property type="evidence" value="ECO:0007669"/>
    <property type="project" value="InterPro"/>
</dbReference>
<feature type="domain" description="Peptidase M28" evidence="2">
    <location>
        <begin position="106"/>
        <end position="326"/>
    </location>
</feature>
<dbReference type="PROSITE" id="PS00758">
    <property type="entry name" value="ARGE_DAPE_CPG2_1"/>
    <property type="match status" value="1"/>
</dbReference>
<dbReference type="InterPro" id="IPR001261">
    <property type="entry name" value="ArgE/DapE_CS"/>
</dbReference>
<gene>
    <name evidence="3" type="ORF">C7B82_13405</name>
</gene>